<dbReference type="Proteomes" id="UP000030676">
    <property type="component" value="Unassembled WGS sequence"/>
</dbReference>
<name>X0HT20_FUSOX</name>
<accession>X0HT20</accession>
<dbReference type="AlphaFoldDB" id="X0HT20"/>
<proteinExistence type="predicted"/>
<evidence type="ECO:0000313" key="2">
    <source>
        <dbReference type="EMBL" id="EXL64299.1"/>
    </source>
</evidence>
<feature type="region of interest" description="Disordered" evidence="1">
    <location>
        <begin position="1"/>
        <end position="34"/>
    </location>
</feature>
<reference evidence="2" key="1">
    <citation type="submission" date="2011-11" db="EMBL/GenBank/DDBJ databases">
        <title>The Genome Sequence of Fusarium oxysporum PHW808.</title>
        <authorList>
            <consortium name="The Broad Institute Genome Sequencing Platform"/>
            <person name="Ma L.-J."/>
            <person name="Gale L.R."/>
            <person name="Schwartz D.C."/>
            <person name="Zhou S."/>
            <person name="Corby-Kistler H."/>
            <person name="Young S.K."/>
            <person name="Zeng Q."/>
            <person name="Gargeya S."/>
            <person name="Fitzgerald M."/>
            <person name="Haas B."/>
            <person name="Abouelleil A."/>
            <person name="Alvarado L."/>
            <person name="Arachchi H.M."/>
            <person name="Berlin A."/>
            <person name="Brown A."/>
            <person name="Chapman S.B."/>
            <person name="Chen Z."/>
            <person name="Dunbar C."/>
            <person name="Freedman E."/>
            <person name="Gearin G."/>
            <person name="Goldberg J."/>
            <person name="Griggs A."/>
            <person name="Gujja S."/>
            <person name="Heiman D."/>
            <person name="Howarth C."/>
            <person name="Larson L."/>
            <person name="Lui A."/>
            <person name="MacDonald P.J.P."/>
            <person name="Montmayeur A."/>
            <person name="Murphy C."/>
            <person name="Neiman D."/>
            <person name="Pearson M."/>
            <person name="Priest M."/>
            <person name="Roberts A."/>
            <person name="Saif S."/>
            <person name="Shea T."/>
            <person name="Shenoy N."/>
            <person name="Sisk P."/>
            <person name="Stolte C."/>
            <person name="Sykes S."/>
            <person name="Wortman J."/>
            <person name="Nusbaum C."/>
            <person name="Birren B."/>
        </authorList>
    </citation>
    <scope>NUCLEOTIDE SEQUENCE [LARGE SCALE GENOMIC DNA]</scope>
    <source>
        <strain evidence="2">54008</strain>
    </source>
</reference>
<protein>
    <submittedName>
        <fullName evidence="2">Uncharacterized protein</fullName>
    </submittedName>
</protein>
<gene>
    <name evidence="2" type="ORF">FOPG_19435</name>
</gene>
<dbReference type="EMBL" id="KK034201">
    <property type="protein sequence ID" value="EXL64299.1"/>
    <property type="molecule type" value="Genomic_DNA"/>
</dbReference>
<reference evidence="2" key="2">
    <citation type="submission" date="2014-03" db="EMBL/GenBank/DDBJ databases">
        <title>The Genome Annotation of Fusarium oxysporum PHW808.</title>
        <authorList>
            <consortium name="The Broad Institute Genomics Platform"/>
            <person name="Ma L.-J."/>
            <person name="Corby-Kistler H."/>
            <person name="Broz K."/>
            <person name="Gale L.R."/>
            <person name="Jonkers W."/>
            <person name="O'Donnell K."/>
            <person name="Ploetz R."/>
            <person name="Steinberg C."/>
            <person name="Schwartz D.C."/>
            <person name="VanEtten H."/>
            <person name="Zhou S."/>
            <person name="Young S.K."/>
            <person name="Zeng Q."/>
            <person name="Gargeya S."/>
            <person name="Fitzgerald M."/>
            <person name="Abouelleil A."/>
            <person name="Alvarado L."/>
            <person name="Chapman S.B."/>
            <person name="Gainer-Dewar J."/>
            <person name="Goldberg J."/>
            <person name="Griggs A."/>
            <person name="Gujja S."/>
            <person name="Hansen M."/>
            <person name="Howarth C."/>
            <person name="Imamovic A."/>
            <person name="Ireland A."/>
            <person name="Larimer J."/>
            <person name="McCowan C."/>
            <person name="Murphy C."/>
            <person name="Pearson M."/>
            <person name="Poon T.W."/>
            <person name="Priest M."/>
            <person name="Roberts A."/>
            <person name="Saif S."/>
            <person name="Shea T."/>
            <person name="Sykes S."/>
            <person name="Wortman J."/>
            <person name="Nusbaum C."/>
            <person name="Birren B."/>
        </authorList>
    </citation>
    <scope>NUCLEOTIDE SEQUENCE</scope>
    <source>
        <strain evidence="2">54008</strain>
    </source>
</reference>
<organism evidence="2">
    <name type="scientific">Fusarium oxysporum f. sp. conglutinans race 2 54008</name>
    <dbReference type="NCBI Taxonomy" id="1089457"/>
    <lineage>
        <taxon>Eukaryota</taxon>
        <taxon>Fungi</taxon>
        <taxon>Dikarya</taxon>
        <taxon>Ascomycota</taxon>
        <taxon>Pezizomycotina</taxon>
        <taxon>Sordariomycetes</taxon>
        <taxon>Hypocreomycetidae</taxon>
        <taxon>Hypocreales</taxon>
        <taxon>Nectriaceae</taxon>
        <taxon>Fusarium</taxon>
        <taxon>Fusarium oxysporum species complex</taxon>
    </lineage>
</organism>
<evidence type="ECO:0000256" key="1">
    <source>
        <dbReference type="SAM" id="MobiDB-lite"/>
    </source>
</evidence>
<sequence length="34" mass="3877">MTRAHNLFSKVTSSPVQYERAHSTPFISESRPKS</sequence>
<dbReference type="HOGENOM" id="CLU_3377164_0_0_1"/>